<comment type="caution">
    <text evidence="2">The sequence shown here is derived from an EMBL/GenBank/DDBJ whole genome shotgun (WGS) entry which is preliminary data.</text>
</comment>
<evidence type="ECO:0000313" key="3">
    <source>
        <dbReference type="Proteomes" id="UP001159427"/>
    </source>
</evidence>
<feature type="region of interest" description="Disordered" evidence="1">
    <location>
        <begin position="257"/>
        <end position="277"/>
    </location>
</feature>
<sequence length="429" mass="48546">MAFDGSANTNTALQSSVAFLQIQKNASLKRSTSMNEDVFRIFRQTGRRIALIKQQVERERCTYLKDSYTEKNQLYKELAGIFHSKKTLMEKNRQIRGDANSAVSLPALRSRVSLTEGTNCNNDCDKQFSAHKTLKELRSINVNVLKRCECCRRRAFRTVDSEDDVDDGFDEDAFQCENNGQAPDDKTQDKARRRKSQVNKEKKTLVQFSRCDDVRIPTTQRVQAGMWALKKQTYGRSQPMKKKSVSFQVNGSTTKLHPAEEKAASTTPSLTASTRPTLKSRASIKLECQANKNNARLHLEGNDWTSHVETVQERKINSSNTISGLSKAYCAFRNLLRKLEEENQGEEVADDEDDRCESHEDLCASRPASNMSRTDSRWLPLRRCSDTLSLRLNSWTTGGLEPACMESFNEKGEGADQDTLTPGHSFNLD</sequence>
<protein>
    <submittedName>
        <fullName evidence="2">Uncharacterized protein</fullName>
    </submittedName>
</protein>
<dbReference type="Proteomes" id="UP001159427">
    <property type="component" value="Unassembled WGS sequence"/>
</dbReference>
<feature type="compositionally biased region" description="Low complexity" evidence="1">
    <location>
        <begin position="264"/>
        <end position="277"/>
    </location>
</feature>
<accession>A0ABN8MEG3</accession>
<keyword evidence="3" id="KW-1185">Reference proteome</keyword>
<evidence type="ECO:0000313" key="2">
    <source>
        <dbReference type="EMBL" id="CAH3026848.1"/>
    </source>
</evidence>
<feature type="region of interest" description="Disordered" evidence="1">
    <location>
        <begin position="170"/>
        <end position="201"/>
    </location>
</feature>
<reference evidence="2 3" key="1">
    <citation type="submission" date="2022-05" db="EMBL/GenBank/DDBJ databases">
        <authorList>
            <consortium name="Genoscope - CEA"/>
            <person name="William W."/>
        </authorList>
    </citation>
    <scope>NUCLEOTIDE SEQUENCE [LARGE SCALE GENOMIC DNA]</scope>
</reference>
<gene>
    <name evidence="2" type="ORF">PEVE_00030080</name>
</gene>
<feature type="region of interest" description="Disordered" evidence="1">
    <location>
        <begin position="410"/>
        <end position="429"/>
    </location>
</feature>
<name>A0ABN8MEG3_9CNID</name>
<evidence type="ECO:0000256" key="1">
    <source>
        <dbReference type="SAM" id="MobiDB-lite"/>
    </source>
</evidence>
<organism evidence="2 3">
    <name type="scientific">Porites evermanni</name>
    <dbReference type="NCBI Taxonomy" id="104178"/>
    <lineage>
        <taxon>Eukaryota</taxon>
        <taxon>Metazoa</taxon>
        <taxon>Cnidaria</taxon>
        <taxon>Anthozoa</taxon>
        <taxon>Hexacorallia</taxon>
        <taxon>Scleractinia</taxon>
        <taxon>Fungiina</taxon>
        <taxon>Poritidae</taxon>
        <taxon>Porites</taxon>
    </lineage>
</organism>
<feature type="compositionally biased region" description="Polar residues" evidence="1">
    <location>
        <begin position="418"/>
        <end position="429"/>
    </location>
</feature>
<dbReference type="EMBL" id="CALNXI010000424">
    <property type="protein sequence ID" value="CAH3026848.1"/>
    <property type="molecule type" value="Genomic_DNA"/>
</dbReference>
<proteinExistence type="predicted"/>